<proteinExistence type="predicted"/>
<accession>A0A9Q5SPF0</accession>
<dbReference type="EMBL" id="NFIJ01000021">
    <property type="protein sequence ID" value="OUO03562.1"/>
    <property type="molecule type" value="Genomic_DNA"/>
</dbReference>
<dbReference type="RefSeq" id="WP_087375665.1">
    <property type="nucleotide sequence ID" value="NZ_NFIJ01000021.1"/>
</dbReference>
<sequence>MKTKEEKQKKFVTEFDINGEKYGGYIYATTFSEAEDFVRQRKATEKVVGGPCLEQEEINRLYNHSS</sequence>
<gene>
    <name evidence="1" type="ORF">B5F96_15230</name>
    <name evidence="2" type="ORF">B5F96_15235</name>
</gene>
<evidence type="ECO:0000313" key="1">
    <source>
        <dbReference type="EMBL" id="OUO03562.1"/>
    </source>
</evidence>
<evidence type="ECO:0000313" key="3">
    <source>
        <dbReference type="Proteomes" id="UP000195975"/>
    </source>
</evidence>
<dbReference type="AlphaFoldDB" id="A0A9Q5SPF0"/>
<comment type="caution">
    <text evidence="1">The sequence shown here is derived from an EMBL/GenBank/DDBJ whole genome shotgun (WGS) entry which is preliminary data.</text>
</comment>
<dbReference type="Proteomes" id="UP000195975">
    <property type="component" value="Unassembled WGS sequence"/>
</dbReference>
<evidence type="ECO:0000313" key="2">
    <source>
        <dbReference type="EMBL" id="OUO03563.1"/>
    </source>
</evidence>
<reference evidence="1" key="2">
    <citation type="journal article" date="2018" name="BMC Genomics">
        <title>Whole genome sequencing and function prediction of 133 gut anaerobes isolated from chicken caecum in pure cultures.</title>
        <authorList>
            <person name="Medvecky M."/>
            <person name="Cejkova D."/>
            <person name="Polansky O."/>
            <person name="Karasova D."/>
            <person name="Kubasova T."/>
            <person name="Cizek A."/>
            <person name="Rychlik I."/>
        </authorList>
    </citation>
    <scope>NUCLEOTIDE SEQUENCE</scope>
    <source>
        <strain evidence="1">An42</strain>
    </source>
</reference>
<organism evidence="1 3">
    <name type="scientific">Parabacteroides johnsonii</name>
    <dbReference type="NCBI Taxonomy" id="387661"/>
    <lineage>
        <taxon>Bacteria</taxon>
        <taxon>Pseudomonadati</taxon>
        <taxon>Bacteroidota</taxon>
        <taxon>Bacteroidia</taxon>
        <taxon>Bacteroidales</taxon>
        <taxon>Tannerellaceae</taxon>
        <taxon>Parabacteroides</taxon>
    </lineage>
</organism>
<reference evidence="3" key="1">
    <citation type="submission" date="2017-04" db="EMBL/GenBank/DDBJ databases">
        <title>Function of individual gut microbiota members based on whole genome sequencing of pure cultures obtained from chicken caecum.</title>
        <authorList>
            <person name="Medvecky M."/>
            <person name="Cejkova D."/>
            <person name="Polansky O."/>
            <person name="Karasova D."/>
            <person name="Kubasova T."/>
            <person name="Cizek A."/>
            <person name="Rychlik I."/>
        </authorList>
    </citation>
    <scope>NUCLEOTIDE SEQUENCE [LARGE SCALE GENOMIC DNA]</scope>
    <source>
        <strain evidence="3">An42</strain>
    </source>
</reference>
<dbReference type="EMBL" id="NFIJ01000021">
    <property type="protein sequence ID" value="OUO03563.1"/>
    <property type="molecule type" value="Genomic_DNA"/>
</dbReference>
<name>A0A9Q5SPF0_9BACT</name>
<protein>
    <submittedName>
        <fullName evidence="1">Uncharacterized protein</fullName>
    </submittedName>
</protein>